<evidence type="ECO:0000313" key="2">
    <source>
        <dbReference type="Proteomes" id="UP000199459"/>
    </source>
</evidence>
<gene>
    <name evidence="1" type="ORF">SAMN05216325_1339</name>
</gene>
<name>A0A1H8IIE6_9PROT</name>
<evidence type="ECO:0000313" key="1">
    <source>
        <dbReference type="EMBL" id="SEN68042.1"/>
    </source>
</evidence>
<dbReference type="EMBL" id="FOCP01000033">
    <property type="protein sequence ID" value="SEN68042.1"/>
    <property type="molecule type" value="Genomic_DNA"/>
</dbReference>
<dbReference type="AlphaFoldDB" id="A0A1H8IIE6"/>
<proteinExistence type="predicted"/>
<accession>A0A1H8IIE6</accession>
<dbReference type="Proteomes" id="UP000199459">
    <property type="component" value="Unassembled WGS sequence"/>
</dbReference>
<dbReference type="RefSeq" id="WP_090634613.1">
    <property type="nucleotide sequence ID" value="NZ_FOCP01000033.1"/>
</dbReference>
<sequence>MMDEAHCPYCGESQEINHDDGYGYEEDKLHRQGCGSCGKEFVFTTSIHFYYATHVADCLNGSEHKYEPTNTYPVEYTKMKCRDCGEIRNPTEVEMALIMEARDKP</sequence>
<dbReference type="OrthoDB" id="9169444at2"/>
<organism evidence="1 2">
    <name type="scientific">Nitrosomonas marina</name>
    <dbReference type="NCBI Taxonomy" id="917"/>
    <lineage>
        <taxon>Bacteria</taxon>
        <taxon>Pseudomonadati</taxon>
        <taxon>Pseudomonadota</taxon>
        <taxon>Betaproteobacteria</taxon>
        <taxon>Nitrosomonadales</taxon>
        <taxon>Nitrosomonadaceae</taxon>
        <taxon>Nitrosomonas</taxon>
    </lineage>
</organism>
<protein>
    <submittedName>
        <fullName evidence="1">Uncharacterized protein</fullName>
    </submittedName>
</protein>
<reference evidence="1 2" key="1">
    <citation type="submission" date="2016-10" db="EMBL/GenBank/DDBJ databases">
        <authorList>
            <person name="de Groot N.N."/>
        </authorList>
    </citation>
    <scope>NUCLEOTIDE SEQUENCE [LARGE SCALE GENOMIC DNA]</scope>
    <source>
        <strain evidence="1 2">Nm22</strain>
    </source>
</reference>